<evidence type="ECO:0000313" key="4">
    <source>
        <dbReference type="EMBL" id="TDQ40139.1"/>
    </source>
</evidence>
<feature type="coiled-coil region" evidence="1">
    <location>
        <begin position="320"/>
        <end position="371"/>
    </location>
</feature>
<proteinExistence type="predicted"/>
<dbReference type="EMBL" id="SNYK01000001">
    <property type="protein sequence ID" value="TDQ40139.1"/>
    <property type="molecule type" value="Genomic_DNA"/>
</dbReference>
<dbReference type="CDD" id="cd00118">
    <property type="entry name" value="LysM"/>
    <property type="match status" value="1"/>
</dbReference>
<dbReference type="OrthoDB" id="5298707at2"/>
<evidence type="ECO:0000259" key="3">
    <source>
        <dbReference type="PROSITE" id="PS51782"/>
    </source>
</evidence>
<dbReference type="InterPro" id="IPR020011">
    <property type="entry name" value="FimV_C"/>
</dbReference>
<name>A0A4R6U652_9GAMM</name>
<organism evidence="4 5">
    <name type="scientific">Thiopseudomonas denitrificans</name>
    <dbReference type="NCBI Taxonomy" id="1501432"/>
    <lineage>
        <taxon>Bacteria</taxon>
        <taxon>Pseudomonadati</taxon>
        <taxon>Pseudomonadota</taxon>
        <taxon>Gammaproteobacteria</taxon>
        <taxon>Pseudomonadales</taxon>
        <taxon>Pseudomonadaceae</taxon>
        <taxon>Thiopseudomonas</taxon>
    </lineage>
</organism>
<feature type="signal peptide" evidence="2">
    <location>
        <begin position="1"/>
        <end position="24"/>
    </location>
</feature>
<dbReference type="InterPro" id="IPR020012">
    <property type="entry name" value="LysM_FimV"/>
</dbReference>
<gene>
    <name evidence="4" type="ORF">DFQ45_101274</name>
</gene>
<dbReference type="Pfam" id="PF25800">
    <property type="entry name" value="FimV_N"/>
    <property type="match status" value="1"/>
</dbReference>
<dbReference type="InterPro" id="IPR057840">
    <property type="entry name" value="FimV_N"/>
</dbReference>
<dbReference type="RefSeq" id="WP_101496838.1">
    <property type="nucleotide sequence ID" value="NZ_LNJZ01000007.1"/>
</dbReference>
<accession>A0A4R6U652</accession>
<comment type="caution">
    <text evidence="4">The sequence shown here is derived from an EMBL/GenBank/DDBJ whole genome shotgun (WGS) entry which is preliminary data.</text>
</comment>
<sequence length="971" mass="103701">MLQVRKLVLAVAAATSMASGMAHALGLGEVSVKSALNEPLVAEIELLDARGLSAEDIRSRLASPEDFSRAGVDRQFFLNNLKFTPVVGSNGKSFVRVTSNQAVREPFLNFLLEVYWPAGRVLKEYTLLLDPPMYTPQELVYRSAPVTAPVASQAPVRPASAVAPARRQPVAAATAAPALQGDQYRVQQNDTLWEIALRANRGGGSVHQVMLAIQDLNPDAFIDGNINRLKTGQVLKLPDAGQITRRSRSQAATEFQGQVDAWRSGGPVERQLDARRRETAAAAPARAEQGDSLRLVAAETGEASTGSDSGVSGKAVNDQLAQTREQLDSALLQNEDLSSRVEELNSQVEKLQRLLELKNTQLANLQNMTDEELDAAVAASEETAGEAVETVTEEVAGQDAVALPEQVEAGAAEDQQEAVEPETTQEAAGEVASVAETAEETAVAVQAVVEEPARPAEPVTAPAAPKPASVAFEPPPEPKGFVDELMENPLFLPGAGAGVALLLLLLLVSRRNKAKQEELAADQFDEQGPGTAFAGHQELDEDLDVLDGVLDDLAGELEEPTEFIDVPATAESAVSDPVTEAENYISFGRFNQAVDVLLKAIDADPQREELRFKLLEVYADLEDRNAFLQQVDELNAMGVSQVKLDELRQRFPHLMGEDEGGLSLDDIMLDLPDLTGDAASSPAGDSDILADDIPGLDDLLAVSDVAEDSGDEQDELSSLLDAVGTELDADMGIDFAPVSPAADAVADAAGSVAEDFELPDLEDIKLDDLDLPSIEEPDSLSLTDDLKLEDLQFEDFEARDGIGAEQPADASAMDFDLDLDLSFPLEDATEQGLTELETGALEAGLETLETGFDELQNEVHAVLQGNDDPLQEPALAIEPEVELAGGFDLATPELAEGASAGDEVLAELAEELDDDFSFLQGDDEDKTKLDLASALTDMGDIEGARDILDEVIREGAPEHREQARELLARLG</sequence>
<dbReference type="InterPro" id="IPR036779">
    <property type="entry name" value="LysM_dom_sf"/>
</dbReference>
<dbReference type="AlphaFoldDB" id="A0A4R6U652"/>
<keyword evidence="2" id="KW-0732">Signal</keyword>
<dbReference type="InterPro" id="IPR038440">
    <property type="entry name" value="FimV_C_sf"/>
</dbReference>
<dbReference type="Proteomes" id="UP000294575">
    <property type="component" value="Unassembled WGS sequence"/>
</dbReference>
<dbReference type="PROSITE" id="PS51782">
    <property type="entry name" value="LYSM"/>
    <property type="match status" value="1"/>
</dbReference>
<evidence type="ECO:0000256" key="1">
    <source>
        <dbReference type="SAM" id="Coils"/>
    </source>
</evidence>
<dbReference type="InterPro" id="IPR018392">
    <property type="entry name" value="LysM"/>
</dbReference>
<feature type="domain" description="LysM" evidence="3">
    <location>
        <begin position="182"/>
        <end position="237"/>
    </location>
</feature>
<dbReference type="NCBIfam" id="TIGR03505">
    <property type="entry name" value="FimV_core"/>
    <property type="match status" value="1"/>
</dbReference>
<dbReference type="SMART" id="SM00257">
    <property type="entry name" value="LysM"/>
    <property type="match status" value="1"/>
</dbReference>
<dbReference type="Gene3D" id="3.10.350.10">
    <property type="entry name" value="LysM domain"/>
    <property type="match status" value="1"/>
</dbReference>
<evidence type="ECO:0000313" key="5">
    <source>
        <dbReference type="Proteomes" id="UP000294575"/>
    </source>
</evidence>
<keyword evidence="1" id="KW-0175">Coiled coil</keyword>
<dbReference type="NCBIfam" id="TIGR03504">
    <property type="entry name" value="FimV_Cterm"/>
    <property type="match status" value="1"/>
</dbReference>
<keyword evidence="5" id="KW-1185">Reference proteome</keyword>
<evidence type="ECO:0000256" key="2">
    <source>
        <dbReference type="SAM" id="SignalP"/>
    </source>
</evidence>
<feature type="chain" id="PRO_5020738208" evidence="2">
    <location>
        <begin position="25"/>
        <end position="971"/>
    </location>
</feature>
<reference evidence="4 5" key="1">
    <citation type="submission" date="2019-03" db="EMBL/GenBank/DDBJ databases">
        <title>Genomic Encyclopedia of Type Strains, Phase IV (KMG-IV): sequencing the most valuable type-strain genomes for metagenomic binning, comparative biology and taxonomic classification.</title>
        <authorList>
            <person name="Goeker M."/>
        </authorList>
    </citation>
    <scope>NUCLEOTIDE SEQUENCE [LARGE SCALE GENOMIC DNA]</scope>
    <source>
        <strain evidence="4 5">DSM 28679</strain>
    </source>
</reference>
<dbReference type="Gene3D" id="1.20.58.2200">
    <property type="match status" value="1"/>
</dbReference>
<protein>
    <submittedName>
        <fullName evidence="4">Pilus assembly protein FimV</fullName>
    </submittedName>
</protein>